<feature type="transmembrane region" description="Helical" evidence="1">
    <location>
        <begin position="37"/>
        <end position="54"/>
    </location>
</feature>
<feature type="transmembrane region" description="Helical" evidence="1">
    <location>
        <begin position="74"/>
        <end position="93"/>
    </location>
</feature>
<proteinExistence type="predicted"/>
<keyword evidence="1" id="KW-1133">Transmembrane helix</keyword>
<name>A0A1H9JF95_9BACT</name>
<keyword evidence="1" id="KW-0812">Transmembrane</keyword>
<keyword evidence="3" id="KW-1185">Reference proteome</keyword>
<evidence type="ECO:0000256" key="1">
    <source>
        <dbReference type="SAM" id="Phobius"/>
    </source>
</evidence>
<dbReference type="OrthoDB" id="6384283at2"/>
<dbReference type="Pfam" id="PF13858">
    <property type="entry name" value="DUF4199"/>
    <property type="match status" value="1"/>
</dbReference>
<evidence type="ECO:0000313" key="2">
    <source>
        <dbReference type="EMBL" id="SEQ85594.1"/>
    </source>
</evidence>
<dbReference type="InParanoid" id="A0A1H9JF95"/>
<reference evidence="3" key="1">
    <citation type="submission" date="2016-10" db="EMBL/GenBank/DDBJ databases">
        <authorList>
            <person name="Varghese N."/>
            <person name="Submissions S."/>
        </authorList>
    </citation>
    <scope>NUCLEOTIDE SEQUENCE [LARGE SCALE GENOMIC DNA]</scope>
    <source>
        <strain evidence="3">DSM 24740</strain>
    </source>
</reference>
<dbReference type="Proteomes" id="UP000199021">
    <property type="component" value="Unassembled WGS sequence"/>
</dbReference>
<dbReference type="EMBL" id="FOFB01000017">
    <property type="protein sequence ID" value="SEQ85594.1"/>
    <property type="molecule type" value="Genomic_DNA"/>
</dbReference>
<accession>A0A1H9JF95</accession>
<feature type="transmembrane region" description="Helical" evidence="1">
    <location>
        <begin position="140"/>
        <end position="165"/>
    </location>
</feature>
<dbReference type="STRING" id="478744.SAMN05444359_11742"/>
<evidence type="ECO:0008006" key="4">
    <source>
        <dbReference type="Google" id="ProtNLM"/>
    </source>
</evidence>
<gene>
    <name evidence="2" type="ORF">SAMN05444359_11742</name>
</gene>
<organism evidence="2 3">
    <name type="scientific">Neolewinella agarilytica</name>
    <dbReference type="NCBI Taxonomy" id="478744"/>
    <lineage>
        <taxon>Bacteria</taxon>
        <taxon>Pseudomonadati</taxon>
        <taxon>Bacteroidota</taxon>
        <taxon>Saprospiria</taxon>
        <taxon>Saprospirales</taxon>
        <taxon>Lewinellaceae</taxon>
        <taxon>Neolewinella</taxon>
    </lineage>
</organism>
<keyword evidence="1" id="KW-0472">Membrane</keyword>
<protein>
    <recommendedName>
        <fullName evidence="4">DUF4199 domain-containing protein</fullName>
    </recommendedName>
</protein>
<evidence type="ECO:0000313" key="3">
    <source>
        <dbReference type="Proteomes" id="UP000199021"/>
    </source>
</evidence>
<dbReference type="AlphaFoldDB" id="A0A1H9JF95"/>
<dbReference type="RefSeq" id="WP_090170048.1">
    <property type="nucleotide sequence ID" value="NZ_FOFB01000017.1"/>
</dbReference>
<dbReference type="InterPro" id="IPR025250">
    <property type="entry name" value="DUF4199"/>
</dbReference>
<sequence length="174" mass="18946">MKATLLKYGPAAFISMLVLFALGLIVGQNLDYSTQEIVGYLTMILSLSLVYFAIRHYRDRENDGQLTFGRGMAIGMIISACAGFGIAIADAFYTTVINPNFVTEFTDRELSRLKADLPAEEYEAAAATLMEQINMMGSPLALAALMFVTVLLLGLMVSLISSLVLRNTDKQVSA</sequence>